<dbReference type="AlphaFoldDB" id="A0AAJ5TXE4"/>
<dbReference type="PANTHER" id="PTHR36985">
    <property type="entry name" value="TRANSLOCATION AND ASSEMBLY MODULE SUBUNIT TAMB"/>
    <property type="match status" value="1"/>
</dbReference>
<sequence length="972" mass="114030">MSLYHKYLSRFLVFFSVLFVVFLFFIESSIGFKWIFNLTNRFFLGIKVEEISGNWRNFTLKNISYNTFESSIEANSIHVILDIKSLFKSATIIKDIETKNLTISFKKNEDSHFLKKENCDNFFEKNKYIKYPIIFKNIHIDKILFKTSKEVMFLSNVLTGIEFSNNNITIFPSYIDNITVALSNNINLKKKFEKNYLITLKNFFNTTKIHNFLSFSSSEKKVFIPLNINLISLHCKKINFINYNNADCFEIKLKAKLKNNILKIKNIIENSDFLKIKSDGKIIFYNNHIISCIIHNKILAPRFHNRVFSIVFKAHLDKKIKFNLQYNDLYKMNITGTMFLDNFDDSFYLNLKSKCLLFSLKKDSLLNLKNFNLVLEGNINNYSLFIENIFKIKNMPSIFVKIDVKGSLTNVVIKNIKFFPIKKTIFKYEKNNLINNIIYNQHILELIGKTNVLGISDNNIHNMYFSKINLNGNIMKKKLSILGSFSYRNFNVLDIPEIKFFLGRNKLYLKGSLGKTFNINSSVYADNLDYFLSDLKGIIKFKSNIHGHYMFPIMMTSKTFGRNISIDNFYLKSFKTFTNINIKDKFLGKILLDVKKMYFSNFHIDSLYFKSIFNNKQQKLFLLLKSNILSLNLIVNGIYDNKTGNWRGFFKKINIETCLGTIIDKKNSLFFYYDLNFKKDNFFKKNLQKQTFFSSILFETKTSVSSFFNKSFTNFKAKLSINTQLKWVFGKNITNAKIFLTANDINLKRKTKEQIFSEDINCINLSVNFKKNNFKSQWILKKLINSTEKENISGYLNIMDIYNKKNIEGEFFISDFPVSFVNFLTRSFKKAKGIFKSNIVFSGTLYCPKVSANIFFQDISIKSDNILNYISFLFPYFLGKVDTLKINQSIIIKKADILFTLNTPSKKSTSIDSIEWNLLFKSEKIAIAIFPKIKIKFSSHLNLHYLLSKYDLIGYIKFGLFYFKINEKNFCF</sequence>
<evidence type="ECO:0000313" key="7">
    <source>
        <dbReference type="Proteomes" id="UP001163440"/>
    </source>
</evidence>
<evidence type="ECO:0000256" key="4">
    <source>
        <dbReference type="ARBA" id="ARBA00023136"/>
    </source>
</evidence>
<proteinExistence type="predicted"/>
<evidence type="ECO:0000256" key="3">
    <source>
        <dbReference type="ARBA" id="ARBA00022989"/>
    </source>
</evidence>
<keyword evidence="3 5" id="KW-1133">Transmembrane helix</keyword>
<dbReference type="EMBL" id="CP113406">
    <property type="protein sequence ID" value="WAI19037.1"/>
    <property type="molecule type" value="Genomic_DNA"/>
</dbReference>
<dbReference type="GO" id="GO:0009306">
    <property type="term" value="P:protein secretion"/>
    <property type="evidence" value="ECO:0007669"/>
    <property type="project" value="TreeGrafter"/>
</dbReference>
<evidence type="ECO:0000313" key="6">
    <source>
        <dbReference type="EMBL" id="WAI19037.1"/>
    </source>
</evidence>
<dbReference type="PANTHER" id="PTHR36985:SF1">
    <property type="entry name" value="TRANSLOCATION AND ASSEMBLY MODULE SUBUNIT TAMB"/>
    <property type="match status" value="1"/>
</dbReference>
<protein>
    <submittedName>
        <fullName evidence="6">Translocation/assembly module TamB</fullName>
    </submittedName>
</protein>
<evidence type="ECO:0000256" key="2">
    <source>
        <dbReference type="ARBA" id="ARBA00022692"/>
    </source>
</evidence>
<gene>
    <name evidence="6" type="ORF">OW720_00440</name>
</gene>
<evidence type="ECO:0000256" key="1">
    <source>
        <dbReference type="ARBA" id="ARBA00004167"/>
    </source>
</evidence>
<accession>A0AAJ5TXE4</accession>
<dbReference type="GO" id="GO:0097347">
    <property type="term" value="C:TAM protein secretion complex"/>
    <property type="evidence" value="ECO:0007669"/>
    <property type="project" value="TreeGrafter"/>
</dbReference>
<reference evidence="6" key="1">
    <citation type="submission" date="2022-11" db="EMBL/GenBank/DDBJ databases">
        <title>The whole genome sequencing of pests is an important tool to study the evolution of the plant-insect interaction and insecticide resistance.</title>
        <authorList>
            <person name="Kananovich Y."/>
        </authorList>
    </citation>
    <scope>NUCLEOTIDE SEQUENCE</scope>
    <source>
        <strain evidence="6">BSU_Bre_2018</strain>
    </source>
</reference>
<keyword evidence="4 5" id="KW-0472">Membrane</keyword>
<keyword evidence="2 5" id="KW-0812">Transmembrane</keyword>
<dbReference type="GO" id="GO:0005886">
    <property type="term" value="C:plasma membrane"/>
    <property type="evidence" value="ECO:0007669"/>
    <property type="project" value="TreeGrafter"/>
</dbReference>
<feature type="transmembrane region" description="Helical" evidence="5">
    <location>
        <begin position="12"/>
        <end position="36"/>
    </location>
</feature>
<name>A0AAJ5TXE4_9GAMM</name>
<dbReference type="Proteomes" id="UP001163440">
    <property type="component" value="Chromosome"/>
</dbReference>
<evidence type="ECO:0000256" key="5">
    <source>
        <dbReference type="SAM" id="Phobius"/>
    </source>
</evidence>
<comment type="subcellular location">
    <subcellularLocation>
        <location evidence="1">Membrane</location>
        <topology evidence="1">Single-pass membrane protein</topology>
    </subcellularLocation>
</comment>
<organism evidence="6 7">
    <name type="scientific">Buchnera aphidicola</name>
    <name type="common">Brevicoryne brassicae</name>
    <dbReference type="NCBI Taxonomy" id="911343"/>
    <lineage>
        <taxon>Bacteria</taxon>
        <taxon>Pseudomonadati</taxon>
        <taxon>Pseudomonadota</taxon>
        <taxon>Gammaproteobacteria</taxon>
        <taxon>Enterobacterales</taxon>
        <taxon>Erwiniaceae</taxon>
        <taxon>Buchnera</taxon>
    </lineage>
</organism>